<evidence type="ECO:0000313" key="3">
    <source>
        <dbReference type="Proteomes" id="UP000598174"/>
    </source>
</evidence>
<reference evidence="2" key="1">
    <citation type="submission" date="2021-01" db="EMBL/GenBank/DDBJ databases">
        <title>Whole genome shotgun sequence of Actinoplanes ferrugineus NBRC 15555.</title>
        <authorList>
            <person name="Komaki H."/>
            <person name="Tamura T."/>
        </authorList>
    </citation>
    <scope>NUCLEOTIDE SEQUENCE</scope>
    <source>
        <strain evidence="2">NBRC 15555</strain>
    </source>
</reference>
<dbReference type="AlphaFoldDB" id="A0A919MDI3"/>
<proteinExistence type="predicted"/>
<evidence type="ECO:0000313" key="2">
    <source>
        <dbReference type="EMBL" id="GIE15826.1"/>
    </source>
</evidence>
<feature type="region of interest" description="Disordered" evidence="1">
    <location>
        <begin position="1"/>
        <end position="67"/>
    </location>
</feature>
<gene>
    <name evidence="2" type="ORF">Afe05nite_76660</name>
</gene>
<protein>
    <submittedName>
        <fullName evidence="2">Uncharacterized protein</fullName>
    </submittedName>
</protein>
<sequence length="67" mass="6990">MRRRFPPLPAGASPVVTTIPGAAHADPSSPFRDPPPGPAARIDADATVDARVGPFRATPRASTFSIR</sequence>
<organism evidence="2 3">
    <name type="scientific">Paractinoplanes ferrugineus</name>
    <dbReference type="NCBI Taxonomy" id="113564"/>
    <lineage>
        <taxon>Bacteria</taxon>
        <taxon>Bacillati</taxon>
        <taxon>Actinomycetota</taxon>
        <taxon>Actinomycetes</taxon>
        <taxon>Micromonosporales</taxon>
        <taxon>Micromonosporaceae</taxon>
        <taxon>Paractinoplanes</taxon>
    </lineage>
</organism>
<comment type="caution">
    <text evidence="2">The sequence shown here is derived from an EMBL/GenBank/DDBJ whole genome shotgun (WGS) entry which is preliminary data.</text>
</comment>
<name>A0A919MDI3_9ACTN</name>
<dbReference type="EMBL" id="BOMM01000073">
    <property type="protein sequence ID" value="GIE15826.1"/>
    <property type="molecule type" value="Genomic_DNA"/>
</dbReference>
<accession>A0A919MDI3</accession>
<dbReference type="Proteomes" id="UP000598174">
    <property type="component" value="Unassembled WGS sequence"/>
</dbReference>
<keyword evidence="3" id="KW-1185">Reference proteome</keyword>
<evidence type="ECO:0000256" key="1">
    <source>
        <dbReference type="SAM" id="MobiDB-lite"/>
    </source>
</evidence>